<evidence type="ECO:0000313" key="1">
    <source>
        <dbReference type="EMBL" id="GAI93926.1"/>
    </source>
</evidence>
<comment type="caution">
    <text evidence="1">The sequence shown here is derived from an EMBL/GenBank/DDBJ whole genome shotgun (WGS) entry which is preliminary data.</text>
</comment>
<dbReference type="AlphaFoldDB" id="X1TRE4"/>
<organism evidence="1">
    <name type="scientific">marine sediment metagenome</name>
    <dbReference type="NCBI Taxonomy" id="412755"/>
    <lineage>
        <taxon>unclassified sequences</taxon>
        <taxon>metagenomes</taxon>
        <taxon>ecological metagenomes</taxon>
    </lineage>
</organism>
<accession>X1TRE4</accession>
<feature type="non-terminal residue" evidence="1">
    <location>
        <position position="1"/>
    </location>
</feature>
<protein>
    <submittedName>
        <fullName evidence="1">Uncharacterized protein</fullName>
    </submittedName>
</protein>
<dbReference type="EMBL" id="BARW01018011">
    <property type="protein sequence ID" value="GAI93926.1"/>
    <property type="molecule type" value="Genomic_DNA"/>
</dbReference>
<name>X1TRE4_9ZZZZ</name>
<reference evidence="1" key="1">
    <citation type="journal article" date="2014" name="Front. Microbiol.">
        <title>High frequency of phylogenetically diverse reductive dehalogenase-homologous genes in deep subseafloor sedimentary metagenomes.</title>
        <authorList>
            <person name="Kawai M."/>
            <person name="Futagami T."/>
            <person name="Toyoda A."/>
            <person name="Takaki Y."/>
            <person name="Nishi S."/>
            <person name="Hori S."/>
            <person name="Arai W."/>
            <person name="Tsubouchi T."/>
            <person name="Morono Y."/>
            <person name="Uchiyama I."/>
            <person name="Ito T."/>
            <person name="Fujiyama A."/>
            <person name="Inagaki F."/>
            <person name="Takami H."/>
        </authorList>
    </citation>
    <scope>NUCLEOTIDE SEQUENCE</scope>
    <source>
        <strain evidence="1">Expedition CK06-06</strain>
    </source>
</reference>
<proteinExistence type="predicted"/>
<sequence length="65" mass="7734">QRVMNTGKKIVELLQKHSIVEWVKEEIIEFEKKSDGNYITRIKKKTEYGISGKLYNIIKNYFGKK</sequence>
<gene>
    <name evidence="1" type="ORF">S12H4_30934</name>
</gene>